<protein>
    <submittedName>
        <fullName evidence="9">Histidine kinase, HAMP region:Bacterial chemotaxis sensory transducer</fullName>
    </submittedName>
</protein>
<dbReference type="Pfam" id="PF00015">
    <property type="entry name" value="MCPsignal"/>
    <property type="match status" value="1"/>
</dbReference>
<evidence type="ECO:0000256" key="1">
    <source>
        <dbReference type="ARBA" id="ARBA00004370"/>
    </source>
</evidence>
<dbReference type="GO" id="GO:0006935">
    <property type="term" value="P:chemotaxis"/>
    <property type="evidence" value="ECO:0007669"/>
    <property type="project" value="UniProtKB-ARBA"/>
</dbReference>
<dbReference type="Proteomes" id="UP000002171">
    <property type="component" value="Unassembled WGS sequence"/>
</dbReference>
<dbReference type="SMART" id="SM00283">
    <property type="entry name" value="MA"/>
    <property type="match status" value="1"/>
</dbReference>
<name>A0A7U8C8F5_NEPCE</name>
<dbReference type="EMBL" id="AAOW01000006">
    <property type="protein sequence ID" value="EAR61774.1"/>
    <property type="molecule type" value="Genomic_DNA"/>
</dbReference>
<feature type="transmembrane region" description="Helical" evidence="6">
    <location>
        <begin position="21"/>
        <end position="40"/>
    </location>
</feature>
<evidence type="ECO:0000259" key="8">
    <source>
        <dbReference type="PROSITE" id="PS50885"/>
    </source>
</evidence>
<dbReference type="InterPro" id="IPR003660">
    <property type="entry name" value="HAMP_dom"/>
</dbReference>
<dbReference type="SUPFAM" id="SSF58104">
    <property type="entry name" value="Methyl-accepting chemotaxis protein (MCP) signaling domain"/>
    <property type="match status" value="1"/>
</dbReference>
<keyword evidence="9" id="KW-0808">Transferase</keyword>
<proteinExistence type="inferred from homology"/>
<dbReference type="InterPro" id="IPR004089">
    <property type="entry name" value="MCPsignal_dom"/>
</dbReference>
<keyword evidence="9" id="KW-0418">Kinase</keyword>
<comment type="caution">
    <text evidence="9">The sequence shown here is derived from an EMBL/GenBank/DDBJ whole genome shotgun (WGS) entry which is preliminary data.</text>
</comment>
<dbReference type="SMART" id="SM00304">
    <property type="entry name" value="HAMP"/>
    <property type="match status" value="1"/>
</dbReference>
<feature type="compositionally biased region" description="Polar residues" evidence="5">
    <location>
        <begin position="652"/>
        <end position="667"/>
    </location>
</feature>
<dbReference type="Pfam" id="PF00672">
    <property type="entry name" value="HAMP"/>
    <property type="match status" value="1"/>
</dbReference>
<comment type="subcellular location">
    <subcellularLocation>
        <location evidence="1">Membrane</location>
    </subcellularLocation>
</comment>
<dbReference type="GO" id="GO:0016020">
    <property type="term" value="C:membrane"/>
    <property type="evidence" value="ECO:0007669"/>
    <property type="project" value="UniProtKB-SubCell"/>
</dbReference>
<dbReference type="PANTHER" id="PTHR32089:SF112">
    <property type="entry name" value="LYSOZYME-LIKE PROTEIN-RELATED"/>
    <property type="match status" value="1"/>
</dbReference>
<evidence type="ECO:0000313" key="9">
    <source>
        <dbReference type="EMBL" id="EAR61774.1"/>
    </source>
</evidence>
<dbReference type="PROSITE" id="PS50885">
    <property type="entry name" value="HAMP"/>
    <property type="match status" value="1"/>
</dbReference>
<evidence type="ECO:0000256" key="4">
    <source>
        <dbReference type="PROSITE-ProRule" id="PRU00284"/>
    </source>
</evidence>
<dbReference type="PROSITE" id="PS50111">
    <property type="entry name" value="CHEMOTAXIS_TRANSDUC_2"/>
    <property type="match status" value="1"/>
</dbReference>
<sequence>MASWISPAAKLMGSMKYPAKFSLVSILFLIPLVLTVTLYWQELSRSINLTKAELRGIEIIELTEPLVLNIGQHRGLTNALLNGNSAVESKVLDRRGKVDAALGELKAGTGDVSAEAKGVISRLGSQWSSIKSSIGSEDPAQIFEMHNEFAATVRGFNEVILREFSLELDPNSDTTFMIDNVAVFLPQIIDETGQLRGKASGVAARGSFTPDSFIYINNLIGRLEKIYPSLASGLKMEELSEMRAEIAAAEKGVGDYLAYVRQNVTEPDSIGVDSNQVFSEGTAAIKQVLTLYKAMLPALHEKEQAYLDKQVFSRNLILIVISITVLLAIYLFVGFYRSTIQTMEGFQDVAAKLASGDLSARLEFTGKDEMSSISKGMNQVADGFEQLVREAKTATSLVTEGSGRLSIESAQTRDGVARQKEETSHIAEGVGDLANSAAEIAQNTNQASSTAQDVDQMATEGLAVVQKTTASFNALAADVSTTSAVISELDQDVQNIHAVSSVISDIADQTNLLALNAAIEAARAGEQGRGFAVVADEVRTLAQRTQDSTGEIRETLQKLQDCAKRAVEMMERTSSSVTENVSEMARASEVLQQIDSSLTEVNMMNSGIAAAAEEQSGLVNHLHESLAAISDVADSSESAARNTSGLADEMASSASHLEQTLSKFTVR</sequence>
<dbReference type="GO" id="GO:0016301">
    <property type="term" value="F:kinase activity"/>
    <property type="evidence" value="ECO:0007669"/>
    <property type="project" value="UniProtKB-KW"/>
</dbReference>
<keyword evidence="2 4" id="KW-0807">Transducer</keyword>
<organism evidence="9 10">
    <name type="scientific">Neptuniibacter caesariensis</name>
    <dbReference type="NCBI Taxonomy" id="207954"/>
    <lineage>
        <taxon>Bacteria</taxon>
        <taxon>Pseudomonadati</taxon>
        <taxon>Pseudomonadota</taxon>
        <taxon>Gammaproteobacteria</taxon>
        <taxon>Oceanospirillales</taxon>
        <taxon>Oceanospirillaceae</taxon>
        <taxon>Neptuniibacter</taxon>
    </lineage>
</organism>
<keyword evidence="6" id="KW-0812">Transmembrane</keyword>
<evidence type="ECO:0000256" key="6">
    <source>
        <dbReference type="SAM" id="Phobius"/>
    </source>
</evidence>
<dbReference type="FunFam" id="1.10.287.950:FF:000001">
    <property type="entry name" value="Methyl-accepting chemotaxis sensory transducer"/>
    <property type="match status" value="1"/>
</dbReference>
<evidence type="ECO:0000256" key="2">
    <source>
        <dbReference type="ARBA" id="ARBA00023224"/>
    </source>
</evidence>
<evidence type="ECO:0000313" key="10">
    <source>
        <dbReference type="Proteomes" id="UP000002171"/>
    </source>
</evidence>
<dbReference type="RefSeq" id="WP_007022860.1">
    <property type="nucleotide sequence ID" value="NZ_CH724127.1"/>
</dbReference>
<dbReference type="CDD" id="cd06225">
    <property type="entry name" value="HAMP"/>
    <property type="match status" value="1"/>
</dbReference>
<keyword evidence="6" id="KW-0472">Membrane</keyword>
<feature type="transmembrane region" description="Helical" evidence="6">
    <location>
        <begin position="316"/>
        <end position="336"/>
    </location>
</feature>
<dbReference type="GO" id="GO:0007165">
    <property type="term" value="P:signal transduction"/>
    <property type="evidence" value="ECO:0007669"/>
    <property type="project" value="UniProtKB-KW"/>
</dbReference>
<evidence type="ECO:0000259" key="7">
    <source>
        <dbReference type="PROSITE" id="PS50111"/>
    </source>
</evidence>
<dbReference type="AlphaFoldDB" id="A0A7U8C8F5"/>
<evidence type="ECO:0000256" key="5">
    <source>
        <dbReference type="SAM" id="MobiDB-lite"/>
    </source>
</evidence>
<dbReference type="PANTHER" id="PTHR32089">
    <property type="entry name" value="METHYL-ACCEPTING CHEMOTAXIS PROTEIN MCPB"/>
    <property type="match status" value="1"/>
</dbReference>
<keyword evidence="6" id="KW-1133">Transmembrane helix</keyword>
<reference evidence="9 10" key="1">
    <citation type="submission" date="2006-02" db="EMBL/GenBank/DDBJ databases">
        <authorList>
            <person name="Pinhassi J."/>
            <person name="Pedros-Alio C."/>
            <person name="Ferriera S."/>
            <person name="Johnson J."/>
            <person name="Kravitz S."/>
            <person name="Halpern A."/>
            <person name="Remington K."/>
            <person name="Beeson K."/>
            <person name="Tran B."/>
            <person name="Rogers Y.-H."/>
            <person name="Friedman R."/>
            <person name="Venter J.C."/>
        </authorList>
    </citation>
    <scope>NUCLEOTIDE SEQUENCE [LARGE SCALE GENOMIC DNA]</scope>
    <source>
        <strain evidence="9 10">MED92</strain>
    </source>
</reference>
<comment type="similarity">
    <text evidence="3">Belongs to the methyl-accepting chemotaxis (MCP) protein family.</text>
</comment>
<feature type="region of interest" description="Disordered" evidence="5">
    <location>
        <begin position="640"/>
        <end position="667"/>
    </location>
</feature>
<feature type="domain" description="HAMP" evidence="8">
    <location>
        <begin position="337"/>
        <end position="389"/>
    </location>
</feature>
<feature type="domain" description="Methyl-accepting transducer" evidence="7">
    <location>
        <begin position="394"/>
        <end position="630"/>
    </location>
</feature>
<keyword evidence="10" id="KW-1185">Reference proteome</keyword>
<evidence type="ECO:0000256" key="3">
    <source>
        <dbReference type="ARBA" id="ARBA00029447"/>
    </source>
</evidence>
<dbReference type="CDD" id="cd11386">
    <property type="entry name" value="MCP_signal"/>
    <property type="match status" value="1"/>
</dbReference>
<dbReference type="OrthoDB" id="5800769at2"/>
<accession>A0A7U8C8F5</accession>
<dbReference type="Gene3D" id="1.10.287.950">
    <property type="entry name" value="Methyl-accepting chemotaxis protein"/>
    <property type="match status" value="1"/>
</dbReference>
<gene>
    <name evidence="9" type="ORF">MED92_04227</name>
</gene>